<dbReference type="InterPro" id="IPR000719">
    <property type="entry name" value="Prot_kinase_dom"/>
</dbReference>
<dbReference type="Pfam" id="PF00400">
    <property type="entry name" value="WD40"/>
    <property type="match status" value="2"/>
</dbReference>
<dbReference type="GO" id="GO:0034271">
    <property type="term" value="C:phosphatidylinositol 3-kinase complex, class III, type I"/>
    <property type="evidence" value="ECO:0007669"/>
    <property type="project" value="TreeGrafter"/>
</dbReference>
<dbReference type="SUPFAM" id="SSF50978">
    <property type="entry name" value="WD40 repeat-like"/>
    <property type="match status" value="1"/>
</dbReference>
<dbReference type="GO" id="GO:0071561">
    <property type="term" value="C:nucleus-vacuole junction"/>
    <property type="evidence" value="ECO:0007669"/>
    <property type="project" value="TreeGrafter"/>
</dbReference>
<evidence type="ECO:0000256" key="5">
    <source>
        <dbReference type="ARBA" id="ARBA00022737"/>
    </source>
</evidence>
<accession>A0A6A6UL47</accession>
<dbReference type="GO" id="GO:0034272">
    <property type="term" value="C:phosphatidylinositol 3-kinase complex, class III, type II"/>
    <property type="evidence" value="ECO:0007669"/>
    <property type="project" value="TreeGrafter"/>
</dbReference>
<dbReference type="Pfam" id="PF00069">
    <property type="entry name" value="Pkinase"/>
    <property type="match status" value="1"/>
</dbReference>
<feature type="repeat" description="WD" evidence="10">
    <location>
        <begin position="1105"/>
        <end position="1146"/>
    </location>
</feature>
<dbReference type="InterPro" id="IPR001680">
    <property type="entry name" value="WD40_rpt"/>
</dbReference>
<reference evidence="13" key="1">
    <citation type="journal article" date="2020" name="Stud. Mycol.">
        <title>101 Dothideomycetes genomes: a test case for predicting lifestyles and emergence of pathogens.</title>
        <authorList>
            <person name="Haridas S."/>
            <person name="Albert R."/>
            <person name="Binder M."/>
            <person name="Bloem J."/>
            <person name="Labutti K."/>
            <person name="Salamov A."/>
            <person name="Andreopoulos B."/>
            <person name="Baker S."/>
            <person name="Barry K."/>
            <person name="Bills G."/>
            <person name="Bluhm B."/>
            <person name="Cannon C."/>
            <person name="Castanera R."/>
            <person name="Culley D."/>
            <person name="Daum C."/>
            <person name="Ezra D."/>
            <person name="Gonzalez J."/>
            <person name="Henrissat B."/>
            <person name="Kuo A."/>
            <person name="Liang C."/>
            <person name="Lipzen A."/>
            <person name="Lutzoni F."/>
            <person name="Magnuson J."/>
            <person name="Mondo S."/>
            <person name="Nolan M."/>
            <person name="Ohm R."/>
            <person name="Pangilinan J."/>
            <person name="Park H.-J."/>
            <person name="Ramirez L."/>
            <person name="Alfaro M."/>
            <person name="Sun H."/>
            <person name="Tritt A."/>
            <person name="Yoshinaga Y."/>
            <person name="Zwiers L.-H."/>
            <person name="Turgeon B."/>
            <person name="Goodwin S."/>
            <person name="Spatafora J."/>
            <person name="Crous P."/>
            <person name="Grigoriev I."/>
        </authorList>
    </citation>
    <scope>NUCLEOTIDE SEQUENCE</scope>
    <source>
        <strain evidence="13">CBS 115976</strain>
    </source>
</reference>
<dbReference type="GO" id="GO:0005524">
    <property type="term" value="F:ATP binding"/>
    <property type="evidence" value="ECO:0007669"/>
    <property type="project" value="UniProtKB-KW"/>
</dbReference>
<name>A0A6A6UL47_9PEZI</name>
<dbReference type="Pfam" id="PF22956">
    <property type="entry name" value="VPS15-like_hel"/>
    <property type="match status" value="1"/>
</dbReference>
<keyword evidence="5" id="KW-0677">Repeat</keyword>
<keyword evidence="4" id="KW-0808">Transferase</keyword>
<dbReference type="Proteomes" id="UP000799302">
    <property type="component" value="Unassembled WGS sequence"/>
</dbReference>
<dbReference type="InterPro" id="IPR055231">
    <property type="entry name" value="2AA_helical"/>
</dbReference>
<evidence type="ECO:0000256" key="2">
    <source>
        <dbReference type="ARBA" id="ARBA00022527"/>
    </source>
</evidence>
<evidence type="ECO:0000313" key="14">
    <source>
        <dbReference type="Proteomes" id="UP000799302"/>
    </source>
</evidence>
<feature type="region of interest" description="Disordered" evidence="11">
    <location>
        <begin position="1476"/>
        <end position="1504"/>
    </location>
</feature>
<dbReference type="Gene3D" id="1.25.10.10">
    <property type="entry name" value="Leucine-rich Repeat Variant"/>
    <property type="match status" value="2"/>
</dbReference>
<keyword evidence="8" id="KW-0067">ATP-binding</keyword>
<dbReference type="GO" id="GO:0006623">
    <property type="term" value="P:protein targeting to vacuole"/>
    <property type="evidence" value="ECO:0007669"/>
    <property type="project" value="TreeGrafter"/>
</dbReference>
<sequence length="1549" mass="173019">MGQGYSITTLSAGSAGIDVPEMADLSYEKSLGNARFMKCIRARHKDGLVIAKVVMKPYPTFKLDKYLKTLIAERKELAEIPNALPYHRVVETGTNGYLVRQYINSSLYDRMSTRPFLEDIEKKWIAFQLLCAVRDCHARNIFHGDIKTENIMVTSWNWVYLGDFSSSFKPTYLPEDNPADFSFFFDTSGRRTCYIAPERFLNPGEESTGKSPINWAMDIFSVGCVIAELFLETPIFTLSQLFRYRLNKDYDPEKTHLSKIADKDIREMVAHMIQVDPQDRYRAEDYLAFWKNKAFPEYFFSFLHQYMHLITDPSSGRNPLTSGKENLGEADDRIDRVYNDFDKISFFLGYSEKAKLSTQAEKLLDSDNQLFPLTIDIANHRHEASASTTRPKDDGTLIFLTIVVGSLKYTARASARVKACDLLLAFAERLTDEAKLDRILPYLMSMLKDKADVVRVAALRTVAQLLSLVSVVSPTNSYIFPEYLMPRFQDFVSTSDNRPSSWVRATYALCLGSLATSAGRFLDIKQALSTGNNSIASTDPEAEDGTITRSMYQNMFDVARDDLIAQFETHTKALFTDSDASVRRALLPSVGTLCVFFGTQKASDVILSHLNTYVNDREWLLKSAFFDTIVGVAAYVGTAGLEEFILPLMVQALTDPEERVVERVIRSFSAMAELGLFQRPTMWELLTIVVRFTMHPNLWIREAAAQFITATTTFTTVADRFSIIIPIIKPYLKVLPRDLQEPTVLDTLQKPLSRMTLELTSNWARQSEKSVFWKNAQKERLFSFSFGDNILTNSKGSKIVSLQKVQKSEDDEHWVKRLRNSGMDAEDDFKLLGLQEYIWRSTQRKIHAESGVQPSKFNNIVPLTDMEINLQNVIFDDNKAANQAMAYDSEQNMRPKTIAEAIKEAASPTTPTAQALTSPTDSMRTEPRNIPGASKPGTSPTGTEEQTLARRGKPLPEASSYDSKRSLRVNEPAIQRKGSAMSLMGLRENKGKAAAEIATDTTNAMGQVERTQTHDSLSIKRTASSAAENRIMVGGRKILPVHNYPGNDPNILKLLDSLYVDSYPVGLIEFGHIVTPTRGEPQRRVGSAATLNGLWRPEGTLVAMLCEHTAAINRVVPAPDHRFFITGSDDGNVKVWDVARLERNVTHKARLTHVQGAKTKVTSLCFVENTHCFVSTGSDGSVHVVKVECIEQPHLNLTRYAPISLIREYQLPAGQYAVWSCHQQVDNQSILILATNESRVYGIELRTMKVIYELQNPLRHGTPTCFCVDRKNHWLLLGTSQGILDLWDLRFKMRLHTWGFPGGTPIHQVQPQSQRGSKRSRVVVCGGLQGELVTLDVEKGQIKEVYKTAISTTRDSSLKHHSQLPSLVLLDEEQPGGVLSRFVQSSAMEIAPAGTDKAVRAVVVGSHIGSNGAESKYSFMLTAGPDWKVRFWDTSLKDLCCVVSGSDLDEPKPTYTLDSVGDVTVLSEKAGALPADVDASNTTSRSRAGGSNPATPSRKVKSSKSAIVSLQQQSLLRGHKDTIMDVALLEYPYGMVVSVDRAGVVYVYS</sequence>
<feature type="compositionally biased region" description="Polar residues" evidence="11">
    <location>
        <begin position="936"/>
        <end position="946"/>
    </location>
</feature>
<dbReference type="InterPro" id="IPR021133">
    <property type="entry name" value="HEAT_type_2"/>
</dbReference>
<dbReference type="InterPro" id="IPR011009">
    <property type="entry name" value="Kinase-like_dom_sf"/>
</dbReference>
<dbReference type="FunFam" id="1.10.510.10:FF:000497">
    <property type="entry name" value="Phosphoinositide 3-kinase regulatory subunit"/>
    <property type="match status" value="1"/>
</dbReference>
<dbReference type="InterPro" id="IPR015943">
    <property type="entry name" value="WD40/YVTN_repeat-like_dom_sf"/>
</dbReference>
<evidence type="ECO:0000256" key="4">
    <source>
        <dbReference type="ARBA" id="ARBA00022679"/>
    </source>
</evidence>
<keyword evidence="7" id="KW-0418">Kinase</keyword>
<dbReference type="SMART" id="SM00320">
    <property type="entry name" value="WD40"/>
    <property type="match status" value="5"/>
</dbReference>
<dbReference type="PROSITE" id="PS50077">
    <property type="entry name" value="HEAT_REPEAT"/>
    <property type="match status" value="1"/>
</dbReference>
<evidence type="ECO:0000256" key="9">
    <source>
        <dbReference type="PROSITE-ProRule" id="PRU00103"/>
    </source>
</evidence>
<feature type="domain" description="Protein kinase" evidence="12">
    <location>
        <begin position="25"/>
        <end position="307"/>
    </location>
</feature>
<dbReference type="InterPro" id="IPR011989">
    <property type="entry name" value="ARM-like"/>
</dbReference>
<keyword evidence="6" id="KW-0547">Nucleotide-binding</keyword>
<dbReference type="PANTHER" id="PTHR17583:SF0">
    <property type="entry name" value="PHOSPHOINOSITIDE 3-KINASE REGULATORY SUBUNIT 4"/>
    <property type="match status" value="1"/>
</dbReference>
<dbReference type="GO" id="GO:0045324">
    <property type="term" value="P:late endosome to vacuole transport"/>
    <property type="evidence" value="ECO:0007669"/>
    <property type="project" value="InterPro"/>
</dbReference>
<gene>
    <name evidence="13" type="ORF">BT63DRAFT_468194</name>
</gene>
<dbReference type="InterPro" id="IPR045162">
    <property type="entry name" value="Vps15-like"/>
</dbReference>
<evidence type="ECO:0000256" key="3">
    <source>
        <dbReference type="ARBA" id="ARBA00022574"/>
    </source>
</evidence>
<dbReference type="InterPro" id="IPR036322">
    <property type="entry name" value="WD40_repeat_dom_sf"/>
</dbReference>
<organism evidence="13 14">
    <name type="scientific">Microthyrium microscopicum</name>
    <dbReference type="NCBI Taxonomy" id="703497"/>
    <lineage>
        <taxon>Eukaryota</taxon>
        <taxon>Fungi</taxon>
        <taxon>Dikarya</taxon>
        <taxon>Ascomycota</taxon>
        <taxon>Pezizomycotina</taxon>
        <taxon>Dothideomycetes</taxon>
        <taxon>Dothideomycetes incertae sedis</taxon>
        <taxon>Microthyriales</taxon>
        <taxon>Microthyriaceae</taxon>
        <taxon>Microthyrium</taxon>
    </lineage>
</organism>
<protein>
    <recommendedName>
        <fullName evidence="1">non-specific serine/threonine protein kinase</fullName>
        <ecNumber evidence="1">2.7.11.1</ecNumber>
    </recommendedName>
</protein>
<dbReference type="EMBL" id="MU004232">
    <property type="protein sequence ID" value="KAF2672203.1"/>
    <property type="molecule type" value="Genomic_DNA"/>
</dbReference>
<dbReference type="GO" id="GO:0004674">
    <property type="term" value="F:protein serine/threonine kinase activity"/>
    <property type="evidence" value="ECO:0007669"/>
    <property type="project" value="UniProtKB-KW"/>
</dbReference>
<dbReference type="OrthoDB" id="242910at2759"/>
<dbReference type="FunFam" id="1.25.10.10:FF:000342">
    <property type="entry name" value="Serine/threonine-protein kinase VPS15"/>
    <property type="match status" value="1"/>
</dbReference>
<proteinExistence type="predicted"/>
<dbReference type="GO" id="GO:0016236">
    <property type="term" value="P:macroautophagy"/>
    <property type="evidence" value="ECO:0007669"/>
    <property type="project" value="InterPro"/>
</dbReference>
<dbReference type="Gene3D" id="2.130.10.10">
    <property type="entry name" value="YVTN repeat-like/Quinoprotein amine dehydrogenase"/>
    <property type="match status" value="1"/>
</dbReference>
<feature type="repeat" description="HEAT" evidence="9">
    <location>
        <begin position="439"/>
        <end position="470"/>
    </location>
</feature>
<dbReference type="InterPro" id="IPR008271">
    <property type="entry name" value="Ser/Thr_kinase_AS"/>
</dbReference>
<evidence type="ECO:0000256" key="1">
    <source>
        <dbReference type="ARBA" id="ARBA00012513"/>
    </source>
</evidence>
<dbReference type="PROSITE" id="PS50082">
    <property type="entry name" value="WD_REPEATS_2"/>
    <property type="match status" value="1"/>
</dbReference>
<evidence type="ECO:0000256" key="10">
    <source>
        <dbReference type="PROSITE-ProRule" id="PRU00221"/>
    </source>
</evidence>
<evidence type="ECO:0000259" key="12">
    <source>
        <dbReference type="PROSITE" id="PS50011"/>
    </source>
</evidence>
<dbReference type="SUPFAM" id="SSF56112">
    <property type="entry name" value="Protein kinase-like (PK-like)"/>
    <property type="match status" value="1"/>
</dbReference>
<evidence type="ECO:0000313" key="13">
    <source>
        <dbReference type="EMBL" id="KAF2672203.1"/>
    </source>
</evidence>
<dbReference type="SMART" id="SM00220">
    <property type="entry name" value="S_TKc"/>
    <property type="match status" value="1"/>
</dbReference>
<dbReference type="PANTHER" id="PTHR17583">
    <property type="entry name" value="PHOSPHOINOSITIDE 3-KINASE REGULATORY SUBUNIT 4"/>
    <property type="match status" value="1"/>
</dbReference>
<keyword evidence="2" id="KW-0723">Serine/threonine-protein kinase</keyword>
<dbReference type="InterPro" id="IPR016024">
    <property type="entry name" value="ARM-type_fold"/>
</dbReference>
<keyword evidence="14" id="KW-1185">Reference proteome</keyword>
<evidence type="ECO:0000256" key="11">
    <source>
        <dbReference type="SAM" id="MobiDB-lite"/>
    </source>
</evidence>
<feature type="compositionally biased region" description="Polar residues" evidence="11">
    <location>
        <begin position="907"/>
        <end position="922"/>
    </location>
</feature>
<evidence type="ECO:0000256" key="8">
    <source>
        <dbReference type="ARBA" id="ARBA00022840"/>
    </source>
</evidence>
<dbReference type="EC" id="2.7.11.1" evidence="1"/>
<evidence type="ECO:0000256" key="6">
    <source>
        <dbReference type="ARBA" id="ARBA00022741"/>
    </source>
</evidence>
<keyword evidence="3 10" id="KW-0853">WD repeat</keyword>
<feature type="region of interest" description="Disordered" evidence="11">
    <location>
        <begin position="904"/>
        <end position="975"/>
    </location>
</feature>
<dbReference type="SUPFAM" id="SSF48371">
    <property type="entry name" value="ARM repeat"/>
    <property type="match status" value="1"/>
</dbReference>
<dbReference type="PROSITE" id="PS50294">
    <property type="entry name" value="WD_REPEATS_REGION"/>
    <property type="match status" value="1"/>
</dbReference>
<dbReference type="Gene3D" id="1.10.510.10">
    <property type="entry name" value="Transferase(Phosphotransferase) domain 1"/>
    <property type="match status" value="1"/>
</dbReference>
<dbReference type="PROSITE" id="PS00108">
    <property type="entry name" value="PROTEIN_KINASE_ST"/>
    <property type="match status" value="1"/>
</dbReference>
<dbReference type="CDD" id="cd13980">
    <property type="entry name" value="STKc_Vps15"/>
    <property type="match status" value="1"/>
</dbReference>
<dbReference type="PROSITE" id="PS50011">
    <property type="entry name" value="PROTEIN_KINASE_DOM"/>
    <property type="match status" value="1"/>
</dbReference>
<evidence type="ECO:0000256" key="7">
    <source>
        <dbReference type="ARBA" id="ARBA00022777"/>
    </source>
</evidence>
<dbReference type="GO" id="GO:0005770">
    <property type="term" value="C:late endosome"/>
    <property type="evidence" value="ECO:0007669"/>
    <property type="project" value="TreeGrafter"/>
</dbReference>